<feature type="chain" id="PRO_5021876461" evidence="1">
    <location>
        <begin position="23"/>
        <end position="630"/>
    </location>
</feature>
<evidence type="ECO:0000313" key="2">
    <source>
        <dbReference type="EMBL" id="QDV06572.1"/>
    </source>
</evidence>
<evidence type="ECO:0000313" key="3">
    <source>
        <dbReference type="Proteomes" id="UP000320390"/>
    </source>
</evidence>
<evidence type="ECO:0000256" key="1">
    <source>
        <dbReference type="SAM" id="SignalP"/>
    </source>
</evidence>
<name>A0A518ER53_9BACT</name>
<protein>
    <submittedName>
        <fullName evidence="2">Uncharacterized protein</fullName>
    </submittedName>
</protein>
<feature type="signal peptide" evidence="1">
    <location>
        <begin position="1"/>
        <end position="22"/>
    </location>
</feature>
<dbReference type="Proteomes" id="UP000320390">
    <property type="component" value="Chromosome"/>
</dbReference>
<organism evidence="2 3">
    <name type="scientific">Saltatorellus ferox</name>
    <dbReference type="NCBI Taxonomy" id="2528018"/>
    <lineage>
        <taxon>Bacteria</taxon>
        <taxon>Pseudomonadati</taxon>
        <taxon>Planctomycetota</taxon>
        <taxon>Planctomycetia</taxon>
        <taxon>Planctomycetia incertae sedis</taxon>
        <taxon>Saltatorellus</taxon>
    </lineage>
</organism>
<dbReference type="EMBL" id="CP036434">
    <property type="protein sequence ID" value="QDV06572.1"/>
    <property type="molecule type" value="Genomic_DNA"/>
</dbReference>
<reference evidence="2 3" key="1">
    <citation type="submission" date="2019-02" db="EMBL/GenBank/DDBJ databases">
        <title>Deep-cultivation of Planctomycetes and their phenomic and genomic characterization uncovers novel biology.</title>
        <authorList>
            <person name="Wiegand S."/>
            <person name="Jogler M."/>
            <person name="Boedeker C."/>
            <person name="Pinto D."/>
            <person name="Vollmers J."/>
            <person name="Rivas-Marin E."/>
            <person name="Kohn T."/>
            <person name="Peeters S.H."/>
            <person name="Heuer A."/>
            <person name="Rast P."/>
            <person name="Oberbeckmann S."/>
            <person name="Bunk B."/>
            <person name="Jeske O."/>
            <person name="Meyerdierks A."/>
            <person name="Storesund J.E."/>
            <person name="Kallscheuer N."/>
            <person name="Luecker S."/>
            <person name="Lage O.M."/>
            <person name="Pohl T."/>
            <person name="Merkel B.J."/>
            <person name="Hornburger P."/>
            <person name="Mueller R.-W."/>
            <person name="Bruemmer F."/>
            <person name="Labrenz M."/>
            <person name="Spormann A.M."/>
            <person name="Op den Camp H."/>
            <person name="Overmann J."/>
            <person name="Amann R."/>
            <person name="Jetten M.S.M."/>
            <person name="Mascher T."/>
            <person name="Medema M.H."/>
            <person name="Devos D.P."/>
            <person name="Kaster A.-K."/>
            <person name="Ovreas L."/>
            <person name="Rohde M."/>
            <person name="Galperin M.Y."/>
            <person name="Jogler C."/>
        </authorList>
    </citation>
    <scope>NUCLEOTIDE SEQUENCE [LARGE SCALE GENOMIC DNA]</scope>
    <source>
        <strain evidence="2 3">Poly30</strain>
    </source>
</reference>
<dbReference type="RefSeq" id="WP_145196866.1">
    <property type="nucleotide sequence ID" value="NZ_CP036434.1"/>
</dbReference>
<dbReference type="OrthoDB" id="9765610at2"/>
<gene>
    <name evidence="2" type="ORF">Poly30_20820</name>
</gene>
<accession>A0A518ER53</accession>
<dbReference type="Gene3D" id="2.60.120.380">
    <property type="match status" value="2"/>
</dbReference>
<dbReference type="AlphaFoldDB" id="A0A518ER53"/>
<sequence length="630" mass="65562" precursor="true">MSVLCSLSLGCLSLAAPPQGPAVVFNNTAPTGLFHDISSGITVFDEGRIPSTSAPELGAQDTYSITRVELGYTTRAQAASLGGPGARVILSFYGTGDVSDDPSELGSPLAVFDVTGLPGSTATGSLSSHRVPYLLPFPVCFRADGNGRFDPSAGNDFVWSLSMPDEVNGSAGPLIAGDPQSCAKGDGTYFQAAGACGTGLGSIDGFGELTASGDYVFRDFGGYPQNAYGSFHLMAEAPLSGECSGCGIADPYLEPNDSCATALPIGLLPIFGLIAEPGDDDFFELSIPSSSTLIVDALFDGALGDLDLELYAANCGALLASSSTIGRQESLEYFVCSGAPEDVVLRVIAPTSSCLSYDLKLQATPVVDDAFEDNDICSQSALGGISTFTTRDLLVSECDSDYFLLRVADQREVRIDLFFAHSDSNVDVQLWDASCQTLLGSSTGLGDTETITSYNGTGVTVDVIAEIFCDGGKGNAEYSLSACYSIGDLISFQTCTGVSNSTGRPATMCARGSDVAADNFVLFYAVDLPAFAFGYFITSLTTDSVPRPGGATGTLCLGASGVGRYAYDVLQTSNSNAAFYQPDLRNTPTGLGPVSVMPGETRYWQFWYRDTTPSGGTTSNFTGGVGVTFQ</sequence>
<keyword evidence="3" id="KW-1185">Reference proteome</keyword>
<proteinExistence type="predicted"/>
<keyword evidence="1" id="KW-0732">Signal</keyword>